<reference evidence="2 3" key="1">
    <citation type="submission" date="2014-04" db="EMBL/GenBank/DDBJ databases">
        <title>Evolutionary Origins and Diversification of the Mycorrhizal Mutualists.</title>
        <authorList>
            <consortium name="DOE Joint Genome Institute"/>
            <consortium name="Mycorrhizal Genomics Consortium"/>
            <person name="Kohler A."/>
            <person name="Kuo A."/>
            <person name="Nagy L.G."/>
            <person name="Floudas D."/>
            <person name="Copeland A."/>
            <person name="Barry K.W."/>
            <person name="Cichocki N."/>
            <person name="Veneault-Fourrey C."/>
            <person name="LaButti K."/>
            <person name="Lindquist E.A."/>
            <person name="Lipzen A."/>
            <person name="Lundell T."/>
            <person name="Morin E."/>
            <person name="Murat C."/>
            <person name="Riley R."/>
            <person name="Ohm R."/>
            <person name="Sun H."/>
            <person name="Tunlid A."/>
            <person name="Henrissat B."/>
            <person name="Grigoriev I.V."/>
            <person name="Hibbett D.S."/>
            <person name="Martin F."/>
        </authorList>
    </citation>
    <scope>NUCLEOTIDE SEQUENCE [LARGE SCALE GENOMIC DNA]</scope>
    <source>
        <strain evidence="2 3">Koide BX008</strain>
    </source>
</reference>
<accession>A0A0C2T774</accession>
<keyword evidence="3" id="KW-1185">Reference proteome</keyword>
<protein>
    <recommendedName>
        <fullName evidence="1">DUF6593 domain-containing protein</fullName>
    </recommendedName>
</protein>
<dbReference type="OrthoDB" id="3360976at2759"/>
<organism evidence="2 3">
    <name type="scientific">Amanita muscaria (strain Koide BX008)</name>
    <dbReference type="NCBI Taxonomy" id="946122"/>
    <lineage>
        <taxon>Eukaryota</taxon>
        <taxon>Fungi</taxon>
        <taxon>Dikarya</taxon>
        <taxon>Basidiomycota</taxon>
        <taxon>Agaricomycotina</taxon>
        <taxon>Agaricomycetes</taxon>
        <taxon>Agaricomycetidae</taxon>
        <taxon>Agaricales</taxon>
        <taxon>Pluteineae</taxon>
        <taxon>Amanitaceae</taxon>
        <taxon>Amanita</taxon>
    </lineage>
</organism>
<evidence type="ECO:0000313" key="3">
    <source>
        <dbReference type="Proteomes" id="UP000054549"/>
    </source>
</evidence>
<dbReference type="EMBL" id="KN818270">
    <property type="protein sequence ID" value="KIL62439.1"/>
    <property type="molecule type" value="Genomic_DNA"/>
</dbReference>
<dbReference type="HOGENOM" id="CLU_1594118_0_0_1"/>
<proteinExistence type="predicted"/>
<dbReference type="Pfam" id="PF20236">
    <property type="entry name" value="DUF6593"/>
    <property type="match status" value="1"/>
</dbReference>
<dbReference type="InParanoid" id="A0A0C2T774"/>
<evidence type="ECO:0000259" key="1">
    <source>
        <dbReference type="Pfam" id="PF20236"/>
    </source>
</evidence>
<dbReference type="Proteomes" id="UP000054549">
    <property type="component" value="Unassembled WGS sequence"/>
</dbReference>
<evidence type="ECO:0000313" key="2">
    <source>
        <dbReference type="EMBL" id="KIL62439.1"/>
    </source>
</evidence>
<name>A0A0C2T774_AMAMK</name>
<sequence length="167" mass="19595">MILLRMTPSMITTSKKATSSTTKYQMNKSMRRTIFMKSCTMTFRCKINSLTCSGGDQVQCHQFVGYAIWRSRVRDQPFLRQERTRFYGRDRVFVGPDGLEYQWSLGRRVPELVRLDSAKTPIARFRRRRLGILKKKRPASLEIFPEGTHMVDLIIDHHHICLHSKDT</sequence>
<feature type="domain" description="DUF6593" evidence="1">
    <location>
        <begin position="12"/>
        <end position="155"/>
    </location>
</feature>
<dbReference type="AlphaFoldDB" id="A0A0C2T774"/>
<gene>
    <name evidence="2" type="ORF">M378DRAFT_759314</name>
</gene>
<dbReference type="InterPro" id="IPR046528">
    <property type="entry name" value="DUF6593"/>
</dbReference>